<evidence type="ECO:0000256" key="1">
    <source>
        <dbReference type="ARBA" id="ARBA00004162"/>
    </source>
</evidence>
<dbReference type="InterPro" id="IPR003849">
    <property type="entry name" value="Preprotein_translocase_YajC"/>
</dbReference>
<comment type="subcellular location">
    <subcellularLocation>
        <location evidence="1">Cell membrane</location>
        <topology evidence="1">Single-pass membrane protein</topology>
    </subcellularLocation>
</comment>
<reference evidence="11 12" key="1">
    <citation type="submission" date="2017-09" db="EMBL/GenBank/DDBJ databases">
        <title>Evaluation of Pacific Biosciences Sequencing Technology to Finishing C. thermocellum Genome Sequences.</title>
        <authorList>
            <person name="Brown S."/>
        </authorList>
    </citation>
    <scope>NUCLEOTIDE SEQUENCE [LARGE SCALE GENOMIC DNA]</scope>
    <source>
        <strain evidence="11 12">AD2</strain>
    </source>
</reference>
<dbReference type="Proteomes" id="UP000223596">
    <property type="component" value="Unassembled WGS sequence"/>
</dbReference>
<evidence type="ECO:0000256" key="10">
    <source>
        <dbReference type="SAM" id="Phobius"/>
    </source>
</evidence>
<feature type="transmembrane region" description="Helical" evidence="10">
    <location>
        <begin position="12"/>
        <end position="32"/>
    </location>
</feature>
<evidence type="ECO:0000256" key="5">
    <source>
        <dbReference type="ARBA" id="ARBA00022692"/>
    </source>
</evidence>
<evidence type="ECO:0000256" key="2">
    <source>
        <dbReference type="ARBA" id="ARBA00006742"/>
    </source>
</evidence>
<dbReference type="PRINTS" id="PR01853">
    <property type="entry name" value="YAJCTRNLCASE"/>
</dbReference>
<dbReference type="GeneID" id="35805720"/>
<proteinExistence type="inferred from homology"/>
<organism evidence="11 12">
    <name type="scientific">Acetivibrio thermocellus AD2</name>
    <dbReference type="NCBI Taxonomy" id="1138384"/>
    <lineage>
        <taxon>Bacteria</taxon>
        <taxon>Bacillati</taxon>
        <taxon>Bacillota</taxon>
        <taxon>Clostridia</taxon>
        <taxon>Eubacteriales</taxon>
        <taxon>Oscillospiraceae</taxon>
        <taxon>Acetivibrio</taxon>
    </lineage>
</organism>
<keyword evidence="5 10" id="KW-0812">Transmembrane</keyword>
<dbReference type="AlphaFoldDB" id="A0AB36TF47"/>
<dbReference type="PANTHER" id="PTHR33909:SF1">
    <property type="entry name" value="SEC TRANSLOCON ACCESSORY COMPLEX SUBUNIT YAJC"/>
    <property type="match status" value="1"/>
</dbReference>
<evidence type="ECO:0000313" key="11">
    <source>
        <dbReference type="EMBL" id="PFH02539.1"/>
    </source>
</evidence>
<comment type="caution">
    <text evidence="11">The sequence shown here is derived from an EMBL/GenBank/DDBJ whole genome shotgun (WGS) entry which is preliminary data.</text>
</comment>
<evidence type="ECO:0000256" key="8">
    <source>
        <dbReference type="ARBA" id="ARBA00023010"/>
    </source>
</evidence>
<evidence type="ECO:0000256" key="9">
    <source>
        <dbReference type="ARBA" id="ARBA00023136"/>
    </source>
</evidence>
<keyword evidence="7 10" id="KW-1133">Transmembrane helix</keyword>
<dbReference type="SMART" id="SM01323">
    <property type="entry name" value="YajC"/>
    <property type="match status" value="1"/>
</dbReference>
<dbReference type="GO" id="GO:0005886">
    <property type="term" value="C:plasma membrane"/>
    <property type="evidence" value="ECO:0007669"/>
    <property type="project" value="UniProtKB-SubCell"/>
</dbReference>
<dbReference type="NCBIfam" id="TIGR00739">
    <property type="entry name" value="yajC"/>
    <property type="match status" value="1"/>
</dbReference>
<evidence type="ECO:0000256" key="6">
    <source>
        <dbReference type="ARBA" id="ARBA00022927"/>
    </source>
</evidence>
<evidence type="ECO:0000256" key="4">
    <source>
        <dbReference type="ARBA" id="ARBA00022475"/>
    </source>
</evidence>
<keyword evidence="8" id="KW-0811">Translocation</keyword>
<dbReference type="Pfam" id="PF02699">
    <property type="entry name" value="YajC"/>
    <property type="match status" value="1"/>
</dbReference>
<name>A0AB36TF47_ACETH</name>
<keyword evidence="4" id="KW-1003">Cell membrane</keyword>
<dbReference type="PANTHER" id="PTHR33909">
    <property type="entry name" value="SEC TRANSLOCON ACCESSORY COMPLEX SUBUNIT YAJC"/>
    <property type="match status" value="1"/>
</dbReference>
<dbReference type="GO" id="GO:0015031">
    <property type="term" value="P:protein transport"/>
    <property type="evidence" value="ECO:0007669"/>
    <property type="project" value="UniProtKB-KW"/>
</dbReference>
<protein>
    <submittedName>
        <fullName evidence="11">Protein translocase subunit yajC</fullName>
    </submittedName>
</protein>
<gene>
    <name evidence="11" type="ORF">M972_111319</name>
</gene>
<comment type="similarity">
    <text evidence="2">Belongs to the YajC family.</text>
</comment>
<dbReference type="EMBL" id="PDBW01000001">
    <property type="protein sequence ID" value="PFH02539.1"/>
    <property type="molecule type" value="Genomic_DNA"/>
</dbReference>
<accession>A0AB36TF47</accession>
<evidence type="ECO:0000256" key="7">
    <source>
        <dbReference type="ARBA" id="ARBA00022989"/>
    </source>
</evidence>
<dbReference type="RefSeq" id="WP_003518649.1">
    <property type="nucleotide sequence ID" value="NZ_CP013828.1"/>
</dbReference>
<evidence type="ECO:0000256" key="3">
    <source>
        <dbReference type="ARBA" id="ARBA00022448"/>
    </source>
</evidence>
<evidence type="ECO:0000313" key="12">
    <source>
        <dbReference type="Proteomes" id="UP000223596"/>
    </source>
</evidence>
<sequence length="99" mass="10957">MPQEGGAGIQELISALIVPLAFIVIMYLMIILPQRKREKKHAEMLKALKTGDNIITTGGIIGKIINIKDDEITIETSVERTQIKIIRSAISRVVDSEES</sequence>
<keyword evidence="3" id="KW-0813">Transport</keyword>
<keyword evidence="9 10" id="KW-0472">Membrane</keyword>
<keyword evidence="6" id="KW-0653">Protein transport</keyword>